<feature type="compositionally biased region" description="Acidic residues" evidence="1">
    <location>
        <begin position="464"/>
        <end position="478"/>
    </location>
</feature>
<dbReference type="OrthoDB" id="10263751at2759"/>
<dbReference type="EMBL" id="BABT02000025">
    <property type="protein sequence ID" value="GAA93773.1"/>
    <property type="molecule type" value="Genomic_DNA"/>
</dbReference>
<dbReference type="AlphaFoldDB" id="G7DTC6"/>
<feature type="transmembrane region" description="Helical" evidence="2">
    <location>
        <begin position="156"/>
        <end position="174"/>
    </location>
</feature>
<dbReference type="Proteomes" id="UP000009131">
    <property type="component" value="Unassembled WGS sequence"/>
</dbReference>
<feature type="compositionally biased region" description="Low complexity" evidence="1">
    <location>
        <begin position="1"/>
        <end position="15"/>
    </location>
</feature>
<accession>G7DTC6</accession>
<keyword evidence="2" id="KW-0812">Transmembrane</keyword>
<sequence length="478" mass="53430">MTPTSSAATSTSSSTRGKDKQGRTSGAGLGAQPLESRSTDTSVTSSPTTERVPLYGSSGDRPVRMSGSSRSSSSRGEHRERGTSNNIKMYPPSRKHTVLPNGEIRYHQAIGVTGDQPGDEDDHNNYGGWHAFPVFICIVPTIGALIHGTSDGWSDFIFVCILGFGIYVLLKLPWDMYALSRQRIPLKKSMLDPSIPVNEQHAADARASGSALATAEVIWLGATFVSPLIAQQLLVFCRQYLSDPENILSDRNIAIFVFCSELRPTWNFWNRIKDWKLQQHEYVHYPSREVQELRERVDRLEHDLAVLKKAFATKTEVKVMRDNIDAPLTQLSKAVRRTERNGEYIRLTNDERFAILQARLEDSIRANEMLVDQMGQLRRDMESSGPLTTMFRICRYVLLPGPDGALSKSSGKWYEKGALFYIFLPLNLSTLALDYAGAKMDPTPQASMLNGTRSPALLNQNEHDEVEIEDESLEDSLD</sequence>
<dbReference type="OMA" id="YYASHAR"/>
<proteinExistence type="predicted"/>
<feature type="compositionally biased region" description="Low complexity" evidence="1">
    <location>
        <begin position="64"/>
        <end position="74"/>
    </location>
</feature>
<evidence type="ECO:0000313" key="4">
    <source>
        <dbReference type="Proteomes" id="UP000009131"/>
    </source>
</evidence>
<feature type="region of interest" description="Disordered" evidence="1">
    <location>
        <begin position="1"/>
        <end position="94"/>
    </location>
</feature>
<keyword evidence="2" id="KW-1133">Transmembrane helix</keyword>
<dbReference type="STRING" id="764103.G7DTC6"/>
<dbReference type="HOGENOM" id="CLU_571179_0_0_1"/>
<dbReference type="eggNOG" id="ENOG502RXR7">
    <property type="taxonomic scope" value="Eukaryota"/>
</dbReference>
<feature type="compositionally biased region" description="Polar residues" evidence="1">
    <location>
        <begin position="446"/>
        <end position="460"/>
    </location>
</feature>
<keyword evidence="4" id="KW-1185">Reference proteome</keyword>
<comment type="caution">
    <text evidence="3">The sequence shown here is derived from an EMBL/GenBank/DDBJ whole genome shotgun (WGS) entry which is preliminary data.</text>
</comment>
<dbReference type="PANTHER" id="PTHR42032">
    <property type="entry name" value="YALI0E30679P"/>
    <property type="match status" value="1"/>
</dbReference>
<dbReference type="InParanoid" id="G7DTC6"/>
<feature type="region of interest" description="Disordered" evidence="1">
    <location>
        <begin position="446"/>
        <end position="478"/>
    </location>
</feature>
<evidence type="ECO:0000256" key="1">
    <source>
        <dbReference type="SAM" id="MobiDB-lite"/>
    </source>
</evidence>
<evidence type="ECO:0000256" key="2">
    <source>
        <dbReference type="SAM" id="Phobius"/>
    </source>
</evidence>
<dbReference type="PANTHER" id="PTHR42032:SF1">
    <property type="entry name" value="YALI0E30679P"/>
    <property type="match status" value="1"/>
</dbReference>
<feature type="transmembrane region" description="Helical" evidence="2">
    <location>
        <begin position="131"/>
        <end position="150"/>
    </location>
</feature>
<name>G7DTC6_MIXOS</name>
<dbReference type="RefSeq" id="XP_014571445.1">
    <property type="nucleotide sequence ID" value="XM_014715959.1"/>
</dbReference>
<protein>
    <submittedName>
        <fullName evidence="3">Uncharacterized protein</fullName>
    </submittedName>
</protein>
<reference evidence="3 4" key="2">
    <citation type="journal article" date="2012" name="Open Biol.">
        <title>Characteristics of nucleosomes and linker DNA regions on the genome of the basidiomycete Mixia osmundae revealed by mono- and dinucleosome mapping.</title>
        <authorList>
            <person name="Nishida H."/>
            <person name="Kondo S."/>
            <person name="Matsumoto T."/>
            <person name="Suzuki Y."/>
            <person name="Yoshikawa H."/>
            <person name="Taylor T.D."/>
            <person name="Sugiyama J."/>
        </authorList>
    </citation>
    <scope>NUCLEOTIDE SEQUENCE [LARGE SCALE GENOMIC DNA]</scope>
    <source>
        <strain evidence="4">CBS 9802 / IAM 14324 / JCM 22182 / KY 12970</strain>
    </source>
</reference>
<feature type="compositionally biased region" description="Low complexity" evidence="1">
    <location>
        <begin position="39"/>
        <end position="49"/>
    </location>
</feature>
<gene>
    <name evidence="3" type="primary">Mo00419</name>
    <name evidence="3" type="ORF">E5Q_00419</name>
</gene>
<keyword evidence="2" id="KW-0472">Membrane</keyword>
<reference evidence="3 4" key="1">
    <citation type="journal article" date="2011" name="J. Gen. Appl. Microbiol.">
        <title>Draft genome sequencing of the enigmatic basidiomycete Mixia osmundae.</title>
        <authorList>
            <person name="Nishida H."/>
            <person name="Nagatsuka Y."/>
            <person name="Sugiyama J."/>
        </authorList>
    </citation>
    <scope>NUCLEOTIDE SEQUENCE [LARGE SCALE GENOMIC DNA]</scope>
    <source>
        <strain evidence="4">CBS 9802 / IAM 14324 / JCM 22182 / KY 12970</strain>
    </source>
</reference>
<organism evidence="3 4">
    <name type="scientific">Mixia osmundae (strain CBS 9802 / IAM 14324 / JCM 22182 / KY 12970)</name>
    <dbReference type="NCBI Taxonomy" id="764103"/>
    <lineage>
        <taxon>Eukaryota</taxon>
        <taxon>Fungi</taxon>
        <taxon>Dikarya</taxon>
        <taxon>Basidiomycota</taxon>
        <taxon>Pucciniomycotina</taxon>
        <taxon>Mixiomycetes</taxon>
        <taxon>Mixiales</taxon>
        <taxon>Mixiaceae</taxon>
        <taxon>Mixia</taxon>
    </lineage>
</organism>
<evidence type="ECO:0000313" key="3">
    <source>
        <dbReference type="EMBL" id="GAA93773.1"/>
    </source>
</evidence>